<dbReference type="InterPro" id="IPR006230">
    <property type="entry name" value="MutL"/>
</dbReference>
<accession>A0A927W9N4</accession>
<name>A0A927W9N4_9CLOT</name>
<dbReference type="EMBL" id="SVCM01000041">
    <property type="protein sequence ID" value="MBE6059230.1"/>
    <property type="molecule type" value="Genomic_DNA"/>
</dbReference>
<comment type="caution">
    <text evidence="1">The sequence shown here is derived from an EMBL/GenBank/DDBJ whole genome shotgun (WGS) entry which is preliminary data.</text>
</comment>
<organism evidence="1 2">
    <name type="scientific">Clostridium sulfidigenes</name>
    <dbReference type="NCBI Taxonomy" id="318464"/>
    <lineage>
        <taxon>Bacteria</taxon>
        <taxon>Bacillati</taxon>
        <taxon>Bacillota</taxon>
        <taxon>Clostridia</taxon>
        <taxon>Eubacteriales</taxon>
        <taxon>Clostridiaceae</taxon>
        <taxon>Clostridium</taxon>
    </lineage>
</organism>
<dbReference type="AlphaFoldDB" id="A0A927W9N4"/>
<evidence type="ECO:0000313" key="2">
    <source>
        <dbReference type="Proteomes" id="UP000768462"/>
    </source>
</evidence>
<reference evidence="1" key="1">
    <citation type="submission" date="2019-04" db="EMBL/GenBank/DDBJ databases">
        <title>Evolution of Biomass-Degrading Anaerobic Consortia Revealed by Metagenomics.</title>
        <authorList>
            <person name="Peng X."/>
        </authorList>
    </citation>
    <scope>NUCLEOTIDE SEQUENCE</scope>
    <source>
        <strain evidence="1">SIG254</strain>
    </source>
</reference>
<sequence length="47" mass="5213">MNAYLLLDFGSTYTKLTAVDIDNEEILATAKDITTIEDDIMIGFNKA</sequence>
<dbReference type="Proteomes" id="UP000768462">
    <property type="component" value="Unassembled WGS sequence"/>
</dbReference>
<gene>
    <name evidence="1" type="ORF">E7215_03510</name>
</gene>
<dbReference type="Pfam" id="PF13941">
    <property type="entry name" value="MutL"/>
    <property type="match status" value="1"/>
</dbReference>
<proteinExistence type="predicted"/>
<feature type="non-terminal residue" evidence="1">
    <location>
        <position position="47"/>
    </location>
</feature>
<evidence type="ECO:0000313" key="1">
    <source>
        <dbReference type="EMBL" id="MBE6059230.1"/>
    </source>
</evidence>
<protein>
    <submittedName>
        <fullName evidence="1">MutL protein</fullName>
    </submittedName>
</protein>